<feature type="compositionally biased region" description="Acidic residues" evidence="1">
    <location>
        <begin position="114"/>
        <end position="131"/>
    </location>
</feature>
<gene>
    <name evidence="2" type="ORF">KIW84_023616</name>
</gene>
<feature type="region of interest" description="Disordered" evidence="1">
    <location>
        <begin position="59"/>
        <end position="131"/>
    </location>
</feature>
<dbReference type="EMBL" id="JAMSHJ010000002">
    <property type="protein sequence ID" value="KAI5437567.1"/>
    <property type="molecule type" value="Genomic_DNA"/>
</dbReference>
<dbReference type="Gramene" id="Psat02G0361600-T1">
    <property type="protein sequence ID" value="KAI5437567.1"/>
    <property type="gene ID" value="KIW84_023616"/>
</dbReference>
<sequence>MPSESETLVTLYRGRSIHWKFNNRDMSKGKSRDKFNGRSWARKDVECFYCHEKGHMKLKREQQENGDGVKPVVSREHPINLDQMPPLEHYGGDQIEDIGDVENEPLINNGSTEEVTDGNESDGDNEDIIED</sequence>
<proteinExistence type="predicted"/>
<dbReference type="GO" id="GO:0003676">
    <property type="term" value="F:nucleic acid binding"/>
    <property type="evidence" value="ECO:0007669"/>
    <property type="project" value="InterPro"/>
</dbReference>
<evidence type="ECO:0000313" key="3">
    <source>
        <dbReference type="Proteomes" id="UP001058974"/>
    </source>
</evidence>
<comment type="caution">
    <text evidence="2">The sequence shown here is derived from an EMBL/GenBank/DDBJ whole genome shotgun (WGS) entry which is preliminary data.</text>
</comment>
<evidence type="ECO:0000313" key="2">
    <source>
        <dbReference type="EMBL" id="KAI5437567.1"/>
    </source>
</evidence>
<protein>
    <submittedName>
        <fullName evidence="2">Uncharacterized protein</fullName>
    </submittedName>
</protein>
<evidence type="ECO:0000256" key="1">
    <source>
        <dbReference type="SAM" id="MobiDB-lite"/>
    </source>
</evidence>
<organism evidence="2 3">
    <name type="scientific">Pisum sativum</name>
    <name type="common">Garden pea</name>
    <name type="synonym">Lathyrus oleraceus</name>
    <dbReference type="NCBI Taxonomy" id="3888"/>
    <lineage>
        <taxon>Eukaryota</taxon>
        <taxon>Viridiplantae</taxon>
        <taxon>Streptophyta</taxon>
        <taxon>Embryophyta</taxon>
        <taxon>Tracheophyta</taxon>
        <taxon>Spermatophyta</taxon>
        <taxon>Magnoliopsida</taxon>
        <taxon>eudicotyledons</taxon>
        <taxon>Gunneridae</taxon>
        <taxon>Pentapetalae</taxon>
        <taxon>rosids</taxon>
        <taxon>fabids</taxon>
        <taxon>Fabales</taxon>
        <taxon>Fabaceae</taxon>
        <taxon>Papilionoideae</taxon>
        <taxon>50 kb inversion clade</taxon>
        <taxon>NPAAA clade</taxon>
        <taxon>Hologalegina</taxon>
        <taxon>IRL clade</taxon>
        <taxon>Fabeae</taxon>
        <taxon>Lathyrus</taxon>
    </lineage>
</organism>
<dbReference type="AlphaFoldDB" id="A0A9D4YDF1"/>
<dbReference type="SUPFAM" id="SSF57756">
    <property type="entry name" value="Retrovirus zinc finger-like domains"/>
    <property type="match status" value="1"/>
</dbReference>
<feature type="compositionally biased region" description="Acidic residues" evidence="1">
    <location>
        <begin position="94"/>
        <end position="103"/>
    </location>
</feature>
<dbReference type="InterPro" id="IPR036875">
    <property type="entry name" value="Znf_CCHC_sf"/>
</dbReference>
<keyword evidence="3" id="KW-1185">Reference proteome</keyword>
<reference evidence="2 3" key="1">
    <citation type="journal article" date="2022" name="Nat. Genet.">
        <title>Improved pea reference genome and pan-genome highlight genomic features and evolutionary characteristics.</title>
        <authorList>
            <person name="Yang T."/>
            <person name="Liu R."/>
            <person name="Luo Y."/>
            <person name="Hu S."/>
            <person name="Wang D."/>
            <person name="Wang C."/>
            <person name="Pandey M.K."/>
            <person name="Ge S."/>
            <person name="Xu Q."/>
            <person name="Li N."/>
            <person name="Li G."/>
            <person name="Huang Y."/>
            <person name="Saxena R.K."/>
            <person name="Ji Y."/>
            <person name="Li M."/>
            <person name="Yan X."/>
            <person name="He Y."/>
            <person name="Liu Y."/>
            <person name="Wang X."/>
            <person name="Xiang C."/>
            <person name="Varshney R.K."/>
            <person name="Ding H."/>
            <person name="Gao S."/>
            <person name="Zong X."/>
        </authorList>
    </citation>
    <scope>NUCLEOTIDE SEQUENCE [LARGE SCALE GENOMIC DNA]</scope>
    <source>
        <strain evidence="2 3">cv. Zhongwan 6</strain>
    </source>
</reference>
<accession>A0A9D4YDF1</accession>
<dbReference type="GO" id="GO:0008270">
    <property type="term" value="F:zinc ion binding"/>
    <property type="evidence" value="ECO:0007669"/>
    <property type="project" value="InterPro"/>
</dbReference>
<name>A0A9D4YDF1_PEA</name>
<dbReference type="Proteomes" id="UP001058974">
    <property type="component" value="Chromosome 2"/>
</dbReference>